<evidence type="ECO:0000313" key="3">
    <source>
        <dbReference type="EMBL" id="MDA0161516.1"/>
    </source>
</evidence>
<evidence type="ECO:0000259" key="2">
    <source>
        <dbReference type="Pfam" id="PF01370"/>
    </source>
</evidence>
<dbReference type="Gene3D" id="3.90.25.10">
    <property type="entry name" value="UDP-galactose 4-epimerase, domain 1"/>
    <property type="match status" value="1"/>
</dbReference>
<evidence type="ECO:0000313" key="4">
    <source>
        <dbReference type="Proteomes" id="UP001149140"/>
    </source>
</evidence>
<reference evidence="3" key="1">
    <citation type="submission" date="2022-10" db="EMBL/GenBank/DDBJ databases">
        <title>The WGS of Solirubrobacter ginsenosidimutans DSM 21036.</title>
        <authorList>
            <person name="Jiang Z."/>
        </authorList>
    </citation>
    <scope>NUCLEOTIDE SEQUENCE</scope>
    <source>
        <strain evidence="3">DSM 21036</strain>
    </source>
</reference>
<dbReference type="Proteomes" id="UP001149140">
    <property type="component" value="Unassembled WGS sequence"/>
</dbReference>
<dbReference type="GO" id="GO:0008446">
    <property type="term" value="F:GDP-mannose 4,6-dehydratase activity"/>
    <property type="evidence" value="ECO:0007669"/>
    <property type="project" value="UniProtKB-EC"/>
</dbReference>
<dbReference type="AlphaFoldDB" id="A0A9X3MTE6"/>
<dbReference type="InterPro" id="IPR001509">
    <property type="entry name" value="Epimerase_deHydtase"/>
</dbReference>
<comment type="caution">
    <text evidence="3">The sequence shown here is derived from an EMBL/GenBank/DDBJ whole genome shotgun (WGS) entry which is preliminary data.</text>
</comment>
<keyword evidence="4" id="KW-1185">Reference proteome</keyword>
<evidence type="ECO:0000256" key="1">
    <source>
        <dbReference type="ARBA" id="ARBA00007637"/>
    </source>
</evidence>
<protein>
    <submittedName>
        <fullName evidence="3">GDP-mannose 4,6-dehydratase</fullName>
        <ecNumber evidence="3">4.2.1.47</ecNumber>
    </submittedName>
</protein>
<accession>A0A9X3MTE6</accession>
<dbReference type="InterPro" id="IPR036291">
    <property type="entry name" value="NAD(P)-bd_dom_sf"/>
</dbReference>
<keyword evidence="3" id="KW-0456">Lyase</keyword>
<feature type="domain" description="NAD-dependent epimerase/dehydratase" evidence="2">
    <location>
        <begin position="6"/>
        <end position="236"/>
    </location>
</feature>
<dbReference type="PANTHER" id="PTHR43000">
    <property type="entry name" value="DTDP-D-GLUCOSE 4,6-DEHYDRATASE-RELATED"/>
    <property type="match status" value="1"/>
</dbReference>
<organism evidence="3 4">
    <name type="scientific">Solirubrobacter ginsenosidimutans</name>
    <dbReference type="NCBI Taxonomy" id="490573"/>
    <lineage>
        <taxon>Bacteria</taxon>
        <taxon>Bacillati</taxon>
        <taxon>Actinomycetota</taxon>
        <taxon>Thermoleophilia</taxon>
        <taxon>Solirubrobacterales</taxon>
        <taxon>Solirubrobacteraceae</taxon>
        <taxon>Solirubrobacter</taxon>
    </lineage>
</organism>
<name>A0A9X3MTE6_9ACTN</name>
<dbReference type="Gene3D" id="3.40.50.720">
    <property type="entry name" value="NAD(P)-binding Rossmann-like Domain"/>
    <property type="match status" value="1"/>
</dbReference>
<dbReference type="EC" id="4.2.1.47" evidence="3"/>
<proteinExistence type="inferred from homology"/>
<sequence length="314" mass="33060">MIGERVLVTGGAGYIGSNLVDALLDRGDHVTVLDDRSTGRIENLAGAIGRGATVHTADVVNADAVARVFAAARPSVVYHLAAQIDVRRAIEDPARDARINVAGTATVLEQTRRSGVERFVLASTGGAIYGDAAIVPTPETEPARPLSPYALSKAAAEHYVEYYALRHGLSAFVLRLANVYGPRQDPRGEAGVIARFCGAAADGREVTVFGDGHQTRDFVYVDDAVEAFVAAGEHRVGGCCNVATGRETSVLDLVRALDLPARFVPERPGEVRRSCLEAARAAELLGWHARTALHDGLAATLTSTAAETAQARGA</sequence>
<gene>
    <name evidence="3" type="ORF">OM076_14665</name>
</gene>
<dbReference type="SUPFAM" id="SSF51735">
    <property type="entry name" value="NAD(P)-binding Rossmann-fold domains"/>
    <property type="match status" value="1"/>
</dbReference>
<dbReference type="RefSeq" id="WP_270040732.1">
    <property type="nucleotide sequence ID" value="NZ_JAPDOD010000012.1"/>
</dbReference>
<dbReference type="EMBL" id="JAPDOD010000012">
    <property type="protein sequence ID" value="MDA0161516.1"/>
    <property type="molecule type" value="Genomic_DNA"/>
</dbReference>
<comment type="similarity">
    <text evidence="1">Belongs to the NAD(P)-dependent epimerase/dehydratase family.</text>
</comment>
<dbReference type="Pfam" id="PF01370">
    <property type="entry name" value="Epimerase"/>
    <property type="match status" value="1"/>
</dbReference>